<keyword evidence="2" id="KW-1185">Reference proteome</keyword>
<comment type="caution">
    <text evidence="1">The sequence shown here is derived from an EMBL/GenBank/DDBJ whole genome shotgun (WGS) entry which is preliminary data.</text>
</comment>
<dbReference type="SUPFAM" id="SSF56784">
    <property type="entry name" value="HAD-like"/>
    <property type="match status" value="1"/>
</dbReference>
<dbReference type="InterPro" id="IPR000150">
    <property type="entry name" value="Cof"/>
</dbReference>
<sequence length="274" mass="31633">MEKHLICLDLDGTLLRDDKTIGTYTKNVINTLKQYGHKVMITTGRPYRATMPYYRDLKLNTPVVNFNGAFVHHPLDQDFKIKHETLSQEVLNDIVKNIEKFGIENIVAEVKDDLYIHYHDEVMMQEFFMGDPMIKTGDIRETMLEEATTVLIKAKHGQVRKIRQAMEDVYAETIAHRQWDPSQPVVEIIKKGISKATGIEYVLDYLGVDQKNTIAFGDEDNDFQMIEYVSHGVAVKNAVDPLKERTNDITEFTNNEDGVGRYLNDYFNLGLNYY</sequence>
<evidence type="ECO:0000313" key="2">
    <source>
        <dbReference type="Proteomes" id="UP000521032"/>
    </source>
</evidence>
<dbReference type="NCBIfam" id="TIGR00099">
    <property type="entry name" value="Cof-subfamily"/>
    <property type="match status" value="1"/>
</dbReference>
<dbReference type="InterPro" id="IPR006379">
    <property type="entry name" value="HAD-SF_hydro_IIB"/>
</dbReference>
<dbReference type="AlphaFoldDB" id="A0A6V7R678"/>
<dbReference type="NCBIfam" id="TIGR01484">
    <property type="entry name" value="HAD-SF-IIB"/>
    <property type="match status" value="1"/>
</dbReference>
<gene>
    <name evidence="1" type="primary">yidA</name>
    <name evidence="1" type="ORF">JEOSCH030_00475</name>
</gene>
<proteinExistence type="predicted"/>
<dbReference type="Gene3D" id="3.40.50.1000">
    <property type="entry name" value="HAD superfamily/HAD-like"/>
    <property type="match status" value="1"/>
</dbReference>
<name>A0A6V7R678_9BACL</name>
<accession>A0A6V7R678</accession>
<protein>
    <submittedName>
        <fullName evidence="1">Sugar phosphatase YidA</fullName>
    </submittedName>
</protein>
<dbReference type="Gene3D" id="3.30.1240.10">
    <property type="match status" value="1"/>
</dbReference>
<dbReference type="RefSeq" id="WP_186085487.1">
    <property type="nucleotide sequence ID" value="NZ_BMDB01000001.1"/>
</dbReference>
<dbReference type="InterPro" id="IPR036412">
    <property type="entry name" value="HAD-like_sf"/>
</dbReference>
<dbReference type="GO" id="GO:0016791">
    <property type="term" value="F:phosphatase activity"/>
    <property type="evidence" value="ECO:0007669"/>
    <property type="project" value="UniProtKB-ARBA"/>
</dbReference>
<reference evidence="1 2" key="1">
    <citation type="submission" date="2020-07" db="EMBL/GenBank/DDBJ databases">
        <authorList>
            <person name="Criscuolo A."/>
        </authorList>
    </citation>
    <scope>NUCLEOTIDE SEQUENCE [LARGE SCALE GENOMIC DNA]</scope>
    <source>
        <strain evidence="2">CIP 111030</strain>
    </source>
</reference>
<dbReference type="GO" id="GO:0005829">
    <property type="term" value="C:cytosol"/>
    <property type="evidence" value="ECO:0007669"/>
    <property type="project" value="TreeGrafter"/>
</dbReference>
<dbReference type="Proteomes" id="UP000521032">
    <property type="component" value="Unassembled WGS sequence"/>
</dbReference>
<dbReference type="InterPro" id="IPR023214">
    <property type="entry name" value="HAD_sf"/>
</dbReference>
<dbReference type="CDD" id="cd07516">
    <property type="entry name" value="HAD_Pase"/>
    <property type="match status" value="1"/>
</dbReference>
<dbReference type="Pfam" id="PF08282">
    <property type="entry name" value="Hydrolase_3"/>
    <property type="match status" value="1"/>
</dbReference>
<organism evidence="1 2">
    <name type="scientific">Phocicoccus schoeneichii</name>
    <dbReference type="NCBI Taxonomy" id="1812261"/>
    <lineage>
        <taxon>Bacteria</taxon>
        <taxon>Bacillati</taxon>
        <taxon>Bacillota</taxon>
        <taxon>Bacilli</taxon>
        <taxon>Bacillales</taxon>
        <taxon>Salinicoccaceae</taxon>
        <taxon>Phocicoccus</taxon>
    </lineage>
</organism>
<dbReference type="PANTHER" id="PTHR10000:SF23">
    <property type="entry name" value="5-AMINO-6-(5-PHOSPHO-D-RIBITYLAMINO)URACIL PHOSPHATASE YITU"/>
    <property type="match status" value="1"/>
</dbReference>
<dbReference type="SFLD" id="SFLDG01140">
    <property type="entry name" value="C2.B:_Phosphomannomutase_and_P"/>
    <property type="match status" value="1"/>
</dbReference>
<dbReference type="PANTHER" id="PTHR10000">
    <property type="entry name" value="PHOSPHOSERINE PHOSPHATASE"/>
    <property type="match status" value="1"/>
</dbReference>
<dbReference type="SFLD" id="SFLDS00003">
    <property type="entry name" value="Haloacid_Dehalogenase"/>
    <property type="match status" value="1"/>
</dbReference>
<dbReference type="GO" id="GO:0000287">
    <property type="term" value="F:magnesium ion binding"/>
    <property type="evidence" value="ECO:0007669"/>
    <property type="project" value="TreeGrafter"/>
</dbReference>
<dbReference type="EMBL" id="CAJEWE010000006">
    <property type="protein sequence ID" value="CAD2072890.1"/>
    <property type="molecule type" value="Genomic_DNA"/>
</dbReference>
<evidence type="ECO:0000313" key="1">
    <source>
        <dbReference type="EMBL" id="CAD2072890.1"/>
    </source>
</evidence>